<reference evidence="1 2" key="1">
    <citation type="journal article" date="2013" name="PLoS ONE">
        <title>Genome-Wide Relatedness of Treponema pedis, from Gingiva and Necrotic Skin Lesions of Pigs, with the Human Oral Pathogen Treponema denticola.</title>
        <authorList>
            <person name="Svartstrom O."/>
            <person name="Mushtaq M."/>
            <person name="Pringle M."/>
            <person name="Segerman B."/>
        </authorList>
    </citation>
    <scope>NUCLEOTIDE SEQUENCE [LARGE SCALE GENOMIC DNA]</scope>
    <source>
        <strain evidence="1">T A4</strain>
    </source>
</reference>
<sequence length="39" mass="4662">MLIKIIVFKFFIKLSITREYKNMQLCGQKYPVYKKGGYA</sequence>
<organism evidence="1 2">
    <name type="scientific">Treponema pedis str. T A4</name>
    <dbReference type="NCBI Taxonomy" id="1291379"/>
    <lineage>
        <taxon>Bacteria</taxon>
        <taxon>Pseudomonadati</taxon>
        <taxon>Spirochaetota</taxon>
        <taxon>Spirochaetia</taxon>
        <taxon>Spirochaetales</taxon>
        <taxon>Treponemataceae</taxon>
        <taxon>Treponema</taxon>
    </lineage>
</organism>
<dbReference type="KEGG" id="tped:TPE_1409"/>
<keyword evidence="2" id="KW-1185">Reference proteome</keyword>
<gene>
    <name evidence="1" type="ORF">TPE_1409</name>
</gene>
<protein>
    <submittedName>
        <fullName evidence="1">Uncharacterized protein</fullName>
    </submittedName>
</protein>
<dbReference type="AlphaFoldDB" id="S6A8I8"/>
<accession>S6A8I8</accession>
<dbReference type="HOGENOM" id="CLU_3318687_0_0_12"/>
<evidence type="ECO:0000313" key="1">
    <source>
        <dbReference type="EMBL" id="AGT43904.1"/>
    </source>
</evidence>
<proteinExistence type="predicted"/>
<evidence type="ECO:0000313" key="2">
    <source>
        <dbReference type="Proteomes" id="UP000015620"/>
    </source>
</evidence>
<dbReference type="PATRIC" id="fig|1291379.3.peg.1397"/>
<name>S6A8I8_9SPIR</name>
<dbReference type="EMBL" id="CP004120">
    <property type="protein sequence ID" value="AGT43904.1"/>
    <property type="molecule type" value="Genomic_DNA"/>
</dbReference>
<dbReference type="Proteomes" id="UP000015620">
    <property type="component" value="Chromosome"/>
</dbReference>